<sequence length="142" mass="14713">MQPQPLNPTTNKNLSEQRCGYKVAAVPFPSSGDNGVVPGGQRHGDHGLTVAKLRLLPLIRVPPPCRAIDGGGKLGDGNNEQQPSSHSLSSSSSFSLRSHINVVSLSFSSLTGAGGDGNPFTGAITIFLPSLVFSSLMVIGFS</sequence>
<proteinExistence type="predicted"/>
<keyword evidence="2" id="KW-1133">Transmembrane helix</keyword>
<organism evidence="3 4">
    <name type="scientific">Stylosanthes scabra</name>
    <dbReference type="NCBI Taxonomy" id="79078"/>
    <lineage>
        <taxon>Eukaryota</taxon>
        <taxon>Viridiplantae</taxon>
        <taxon>Streptophyta</taxon>
        <taxon>Embryophyta</taxon>
        <taxon>Tracheophyta</taxon>
        <taxon>Spermatophyta</taxon>
        <taxon>Magnoliopsida</taxon>
        <taxon>eudicotyledons</taxon>
        <taxon>Gunneridae</taxon>
        <taxon>Pentapetalae</taxon>
        <taxon>rosids</taxon>
        <taxon>fabids</taxon>
        <taxon>Fabales</taxon>
        <taxon>Fabaceae</taxon>
        <taxon>Papilionoideae</taxon>
        <taxon>50 kb inversion clade</taxon>
        <taxon>dalbergioids sensu lato</taxon>
        <taxon>Dalbergieae</taxon>
        <taxon>Pterocarpus clade</taxon>
        <taxon>Stylosanthes</taxon>
    </lineage>
</organism>
<keyword evidence="2" id="KW-0472">Membrane</keyword>
<keyword evidence="4" id="KW-1185">Reference proteome</keyword>
<reference evidence="3 4" key="1">
    <citation type="journal article" date="2023" name="Plants (Basel)">
        <title>Bridging the Gap: Combining Genomics and Transcriptomics Approaches to Understand Stylosanthes scabra, an Orphan Legume from the Brazilian Caatinga.</title>
        <authorList>
            <person name="Ferreira-Neto J.R.C."/>
            <person name="da Silva M.D."/>
            <person name="Binneck E."/>
            <person name="de Melo N.F."/>
            <person name="da Silva R.H."/>
            <person name="de Melo A.L.T.M."/>
            <person name="Pandolfi V."/>
            <person name="Bustamante F.O."/>
            <person name="Brasileiro-Vidal A.C."/>
            <person name="Benko-Iseppon A.M."/>
        </authorList>
    </citation>
    <scope>NUCLEOTIDE SEQUENCE [LARGE SCALE GENOMIC DNA]</scope>
    <source>
        <tissue evidence="3">Leaves</tissue>
    </source>
</reference>
<evidence type="ECO:0000313" key="4">
    <source>
        <dbReference type="Proteomes" id="UP001341840"/>
    </source>
</evidence>
<comment type="caution">
    <text evidence="3">The sequence shown here is derived from an EMBL/GenBank/DDBJ whole genome shotgun (WGS) entry which is preliminary data.</text>
</comment>
<name>A0ABU6RVY6_9FABA</name>
<feature type="transmembrane region" description="Helical" evidence="2">
    <location>
        <begin position="120"/>
        <end position="141"/>
    </location>
</feature>
<accession>A0ABU6RVY6</accession>
<evidence type="ECO:0000313" key="3">
    <source>
        <dbReference type="EMBL" id="MED6128142.1"/>
    </source>
</evidence>
<evidence type="ECO:0000256" key="2">
    <source>
        <dbReference type="SAM" id="Phobius"/>
    </source>
</evidence>
<dbReference type="EMBL" id="JASCZI010032330">
    <property type="protein sequence ID" value="MED6128142.1"/>
    <property type="molecule type" value="Genomic_DNA"/>
</dbReference>
<dbReference type="Proteomes" id="UP001341840">
    <property type="component" value="Unassembled WGS sequence"/>
</dbReference>
<gene>
    <name evidence="3" type="ORF">PIB30_094819</name>
</gene>
<protein>
    <submittedName>
        <fullName evidence="3">Uncharacterized protein</fullName>
    </submittedName>
</protein>
<keyword evidence="2" id="KW-0812">Transmembrane</keyword>
<evidence type="ECO:0000256" key="1">
    <source>
        <dbReference type="SAM" id="MobiDB-lite"/>
    </source>
</evidence>
<feature type="region of interest" description="Disordered" evidence="1">
    <location>
        <begin position="67"/>
        <end position="92"/>
    </location>
</feature>